<evidence type="ECO:0000256" key="4">
    <source>
        <dbReference type="ARBA" id="ARBA00022692"/>
    </source>
</evidence>
<keyword evidence="7" id="KW-0067">ATP-binding</keyword>
<dbReference type="GO" id="GO:0016020">
    <property type="term" value="C:membrane"/>
    <property type="evidence" value="ECO:0007669"/>
    <property type="project" value="UniProtKB-SubCell"/>
</dbReference>
<gene>
    <name evidence="11" type="ORF">R1sor_011249</name>
</gene>
<evidence type="ECO:0000259" key="10">
    <source>
        <dbReference type="PROSITE" id="PS50011"/>
    </source>
</evidence>
<name>A0ABD3I0C8_9MARC</name>
<evidence type="ECO:0000256" key="2">
    <source>
        <dbReference type="ARBA" id="ARBA00022553"/>
    </source>
</evidence>
<evidence type="ECO:0000256" key="5">
    <source>
        <dbReference type="ARBA" id="ARBA00022741"/>
    </source>
</evidence>
<evidence type="ECO:0000256" key="6">
    <source>
        <dbReference type="ARBA" id="ARBA00022777"/>
    </source>
</evidence>
<organism evidence="11 12">
    <name type="scientific">Riccia sorocarpa</name>
    <dbReference type="NCBI Taxonomy" id="122646"/>
    <lineage>
        <taxon>Eukaryota</taxon>
        <taxon>Viridiplantae</taxon>
        <taxon>Streptophyta</taxon>
        <taxon>Embryophyta</taxon>
        <taxon>Marchantiophyta</taxon>
        <taxon>Marchantiopsida</taxon>
        <taxon>Marchantiidae</taxon>
        <taxon>Marchantiales</taxon>
        <taxon>Ricciaceae</taxon>
        <taxon>Riccia</taxon>
    </lineage>
</organism>
<evidence type="ECO:0000256" key="1">
    <source>
        <dbReference type="ARBA" id="ARBA00004167"/>
    </source>
</evidence>
<dbReference type="PANTHER" id="PTHR47984:SF14">
    <property type="entry name" value="OS01G0323000 PROTEIN"/>
    <property type="match status" value="1"/>
</dbReference>
<protein>
    <recommendedName>
        <fullName evidence="10">Protein kinase domain-containing protein</fullName>
    </recommendedName>
</protein>
<keyword evidence="9" id="KW-0472">Membrane</keyword>
<dbReference type="InterPro" id="IPR052232">
    <property type="entry name" value="RLK_Ser/Thr-Kinase"/>
</dbReference>
<keyword evidence="2" id="KW-0597">Phosphoprotein</keyword>
<evidence type="ECO:0000256" key="3">
    <source>
        <dbReference type="ARBA" id="ARBA00022679"/>
    </source>
</evidence>
<dbReference type="GO" id="GO:0005524">
    <property type="term" value="F:ATP binding"/>
    <property type="evidence" value="ECO:0007669"/>
    <property type="project" value="UniProtKB-KW"/>
</dbReference>
<evidence type="ECO:0000256" key="8">
    <source>
        <dbReference type="ARBA" id="ARBA00022989"/>
    </source>
</evidence>
<dbReference type="Gene3D" id="1.10.510.10">
    <property type="entry name" value="Transferase(Phosphotransferase) domain 1"/>
    <property type="match status" value="1"/>
</dbReference>
<dbReference type="InterPro" id="IPR000719">
    <property type="entry name" value="Prot_kinase_dom"/>
</dbReference>
<comment type="caution">
    <text evidence="11">The sequence shown here is derived from an EMBL/GenBank/DDBJ whole genome shotgun (WGS) entry which is preliminary data.</text>
</comment>
<dbReference type="PANTHER" id="PTHR47984">
    <property type="entry name" value="OS01G0323000 PROTEIN"/>
    <property type="match status" value="1"/>
</dbReference>
<evidence type="ECO:0000313" key="11">
    <source>
        <dbReference type="EMBL" id="KAL3697173.1"/>
    </source>
</evidence>
<keyword evidence="12" id="KW-1185">Reference proteome</keyword>
<dbReference type="PROSITE" id="PS50011">
    <property type="entry name" value="PROTEIN_KINASE_DOM"/>
    <property type="match status" value="1"/>
</dbReference>
<feature type="domain" description="Protein kinase" evidence="10">
    <location>
        <begin position="1"/>
        <end position="151"/>
    </location>
</feature>
<dbReference type="EMBL" id="JBJQOH010000002">
    <property type="protein sequence ID" value="KAL3697173.1"/>
    <property type="molecule type" value="Genomic_DNA"/>
</dbReference>
<accession>A0ABD3I0C8</accession>
<keyword evidence="3" id="KW-0808">Transferase</keyword>
<evidence type="ECO:0000256" key="9">
    <source>
        <dbReference type="ARBA" id="ARBA00023136"/>
    </source>
</evidence>
<keyword evidence="4" id="KW-0812">Transmembrane</keyword>
<dbReference type="InterPro" id="IPR011009">
    <property type="entry name" value="Kinase-like_dom_sf"/>
</dbReference>
<dbReference type="SUPFAM" id="SSF56112">
    <property type="entry name" value="Protein kinase-like (PK-like)"/>
    <property type="match status" value="1"/>
</dbReference>
<sequence length="151" mass="17197">MVRNLWLVICKVSPLRLAYLHEALEPKGVHRDAKSSNILVDCQWNTKVFGFGFAKLLGSGKAISARILSVLQASVRRPKMSRIVHMVKADDIPLQGFTHIELWVFLPYLVNTLNYVSLIAFLSLKDEQEDNDTSVDSPWKTYASKYRKFDG</sequence>
<keyword evidence="6" id="KW-0418">Kinase</keyword>
<dbReference type="AlphaFoldDB" id="A0ABD3I0C8"/>
<comment type="subcellular location">
    <subcellularLocation>
        <location evidence="1">Membrane</location>
        <topology evidence="1">Single-pass membrane protein</topology>
    </subcellularLocation>
</comment>
<keyword evidence="8" id="KW-1133">Transmembrane helix</keyword>
<evidence type="ECO:0000313" key="12">
    <source>
        <dbReference type="Proteomes" id="UP001633002"/>
    </source>
</evidence>
<evidence type="ECO:0000256" key="7">
    <source>
        <dbReference type="ARBA" id="ARBA00022840"/>
    </source>
</evidence>
<dbReference type="Proteomes" id="UP001633002">
    <property type="component" value="Unassembled WGS sequence"/>
</dbReference>
<dbReference type="GO" id="GO:0016301">
    <property type="term" value="F:kinase activity"/>
    <property type="evidence" value="ECO:0007669"/>
    <property type="project" value="UniProtKB-KW"/>
</dbReference>
<reference evidence="11 12" key="1">
    <citation type="submission" date="2024-09" db="EMBL/GenBank/DDBJ databases">
        <title>Chromosome-scale assembly of Riccia sorocarpa.</title>
        <authorList>
            <person name="Paukszto L."/>
        </authorList>
    </citation>
    <scope>NUCLEOTIDE SEQUENCE [LARGE SCALE GENOMIC DNA]</scope>
    <source>
        <strain evidence="11">LP-2024</strain>
        <tissue evidence="11">Aerial parts of the thallus</tissue>
    </source>
</reference>
<keyword evidence="5" id="KW-0547">Nucleotide-binding</keyword>
<proteinExistence type="predicted"/>